<evidence type="ECO:0000313" key="3">
    <source>
        <dbReference type="Proteomes" id="UP001500683"/>
    </source>
</evidence>
<comment type="caution">
    <text evidence="2">The sequence shown here is derived from an EMBL/GenBank/DDBJ whole genome shotgun (WGS) entry which is preliminary data.</text>
</comment>
<dbReference type="InterPro" id="IPR026496">
    <property type="entry name" value="GRASP_targ"/>
</dbReference>
<dbReference type="NCBIfam" id="TIGR04186">
    <property type="entry name" value="GRASP_targ"/>
    <property type="match status" value="1"/>
</dbReference>
<dbReference type="InterPro" id="IPR025843">
    <property type="entry name" value="Actino_peptide"/>
</dbReference>
<evidence type="ECO:0000313" key="2">
    <source>
        <dbReference type="EMBL" id="GAA4060247.1"/>
    </source>
</evidence>
<feature type="region of interest" description="Disordered" evidence="1">
    <location>
        <begin position="44"/>
        <end position="84"/>
    </location>
</feature>
<dbReference type="RefSeq" id="WP_344941665.1">
    <property type="nucleotide sequence ID" value="NZ_BAAAZG010000002.1"/>
</dbReference>
<dbReference type="EMBL" id="BAAAZG010000002">
    <property type="protein sequence ID" value="GAA4060247.1"/>
    <property type="molecule type" value="Genomic_DNA"/>
</dbReference>
<accession>A0ABP7V6B4</accession>
<gene>
    <name evidence="2" type="ORF">GCM10022214_11180</name>
</gene>
<dbReference type="Pfam" id="PF14408">
    <property type="entry name" value="Actino_peptide"/>
    <property type="match status" value="1"/>
</dbReference>
<evidence type="ECO:0008006" key="4">
    <source>
        <dbReference type="Google" id="ProtNLM"/>
    </source>
</evidence>
<protein>
    <recommendedName>
        <fullName evidence="4">ATP-grasp-modified RiPP</fullName>
    </recommendedName>
</protein>
<keyword evidence="3" id="KW-1185">Reference proteome</keyword>
<reference evidence="3" key="1">
    <citation type="journal article" date="2019" name="Int. J. Syst. Evol. Microbiol.">
        <title>The Global Catalogue of Microorganisms (GCM) 10K type strain sequencing project: providing services to taxonomists for standard genome sequencing and annotation.</title>
        <authorList>
            <consortium name="The Broad Institute Genomics Platform"/>
            <consortium name="The Broad Institute Genome Sequencing Center for Infectious Disease"/>
            <person name="Wu L."/>
            <person name="Ma J."/>
        </authorList>
    </citation>
    <scope>NUCLEOTIDE SEQUENCE [LARGE SCALE GENOMIC DNA]</scope>
    <source>
        <strain evidence="3">JCM 16702</strain>
    </source>
</reference>
<organism evidence="2 3">
    <name type="scientific">Actinomadura miaoliensis</name>
    <dbReference type="NCBI Taxonomy" id="430685"/>
    <lineage>
        <taxon>Bacteria</taxon>
        <taxon>Bacillati</taxon>
        <taxon>Actinomycetota</taxon>
        <taxon>Actinomycetes</taxon>
        <taxon>Streptosporangiales</taxon>
        <taxon>Thermomonosporaceae</taxon>
        <taxon>Actinomadura</taxon>
    </lineage>
</organism>
<dbReference type="Proteomes" id="UP001500683">
    <property type="component" value="Unassembled WGS sequence"/>
</dbReference>
<sequence length="84" mass="9254">MALVRPWGLTRLSPFAKVSAFPPYTMVLDPETQTGLCIMEDGSIVSAKHRKSNRATETRTQAGKGDGGDHKQYDPDTDQDSEED</sequence>
<proteinExistence type="predicted"/>
<name>A0ABP7V6B4_9ACTN</name>
<feature type="compositionally biased region" description="Acidic residues" evidence="1">
    <location>
        <begin position="75"/>
        <end position="84"/>
    </location>
</feature>
<evidence type="ECO:0000256" key="1">
    <source>
        <dbReference type="SAM" id="MobiDB-lite"/>
    </source>
</evidence>